<feature type="compositionally biased region" description="Basic and acidic residues" evidence="1">
    <location>
        <begin position="484"/>
        <end position="500"/>
    </location>
</feature>
<feature type="region of interest" description="Disordered" evidence="1">
    <location>
        <begin position="166"/>
        <end position="213"/>
    </location>
</feature>
<feature type="region of interest" description="Disordered" evidence="1">
    <location>
        <begin position="416"/>
        <end position="435"/>
    </location>
</feature>
<organism evidence="2 3">
    <name type="scientific">Exophiala bonariae</name>
    <dbReference type="NCBI Taxonomy" id="1690606"/>
    <lineage>
        <taxon>Eukaryota</taxon>
        <taxon>Fungi</taxon>
        <taxon>Dikarya</taxon>
        <taxon>Ascomycota</taxon>
        <taxon>Pezizomycotina</taxon>
        <taxon>Eurotiomycetes</taxon>
        <taxon>Chaetothyriomycetidae</taxon>
        <taxon>Chaetothyriales</taxon>
        <taxon>Herpotrichiellaceae</taxon>
        <taxon>Exophiala</taxon>
    </lineage>
</organism>
<sequence>MIRLPPTSISLSENDIQFHMQQAEIYQGLVKQGFDKQDISRYLEDYRRNALPAIDSSVPVQVTRAPSTLDLACRPRKIRSAVDAVRRVEKKDTGQPSGSFEPNTFSEDAKDSSADSNYDPSPSDGGDDAVTDGESPSISPAAIPSNGYPHMHAPRQSSLLRFATAVSPDRHSGTPQPPETAQVPSLRLTRRYRPRSQTDPYSSSEVELSSTSVSGHVVEGVARISLEDSCHSAYSSDFGSDGLALPSPPLHHFGSLRRRPSVASLRTSVGISQSSEERLEDPLVATQPNSSLLRTQSSDLLPILHSQVELPSSPPAQESSLFDRSPPPRTEDPSIWPSTPITARRTAEVPRAEGEDQDHGPRYLDGSAFSVYNDSLPSRSQPQTPADLSRNLLITEREAAYTAPPGMTRFGPVSNAAREPSDAGGAMGQESPTLHAIAMRERRSRELWRSIRVEGARMRRNRLRDQVLLNEQAPGSARARRRQRQVDEEPWRDELDADRVGEENFETNFRVTPGGVMRVVSGNASLRGDG</sequence>
<evidence type="ECO:0000313" key="3">
    <source>
        <dbReference type="Proteomes" id="UP001358417"/>
    </source>
</evidence>
<feature type="compositionally biased region" description="Polar residues" evidence="1">
    <location>
        <begin position="94"/>
        <end position="106"/>
    </location>
</feature>
<evidence type="ECO:0000256" key="1">
    <source>
        <dbReference type="SAM" id="MobiDB-lite"/>
    </source>
</evidence>
<protein>
    <submittedName>
        <fullName evidence="2">Uncharacterized protein</fullName>
    </submittedName>
</protein>
<evidence type="ECO:0000313" key="2">
    <source>
        <dbReference type="EMBL" id="KAK5044821.1"/>
    </source>
</evidence>
<accession>A0AAV9MVU8</accession>
<dbReference type="RefSeq" id="XP_064700471.1">
    <property type="nucleotide sequence ID" value="XM_064853896.1"/>
</dbReference>
<name>A0AAV9MVU8_9EURO</name>
<proteinExistence type="predicted"/>
<feature type="compositionally biased region" description="Basic and acidic residues" evidence="1">
    <location>
        <begin position="84"/>
        <end position="93"/>
    </location>
</feature>
<dbReference type="AlphaFoldDB" id="A0AAV9MVU8"/>
<feature type="region of interest" description="Disordered" evidence="1">
    <location>
        <begin position="232"/>
        <end position="390"/>
    </location>
</feature>
<reference evidence="2 3" key="1">
    <citation type="submission" date="2023-08" db="EMBL/GenBank/DDBJ databases">
        <title>Black Yeasts Isolated from many extreme environments.</title>
        <authorList>
            <person name="Coleine C."/>
            <person name="Stajich J.E."/>
            <person name="Selbmann L."/>
        </authorList>
    </citation>
    <scope>NUCLEOTIDE SEQUENCE [LARGE SCALE GENOMIC DNA]</scope>
    <source>
        <strain evidence="2 3">CCFEE 5792</strain>
    </source>
</reference>
<dbReference type="Proteomes" id="UP001358417">
    <property type="component" value="Unassembled WGS sequence"/>
</dbReference>
<feature type="compositionally biased region" description="Polar residues" evidence="1">
    <location>
        <begin position="370"/>
        <end position="386"/>
    </location>
</feature>
<feature type="compositionally biased region" description="Polar residues" evidence="1">
    <location>
        <begin position="264"/>
        <end position="274"/>
    </location>
</feature>
<feature type="compositionally biased region" description="Low complexity" evidence="1">
    <location>
        <begin position="135"/>
        <end position="145"/>
    </location>
</feature>
<gene>
    <name evidence="2" type="ORF">LTR84_010359</name>
</gene>
<feature type="compositionally biased region" description="Polar residues" evidence="1">
    <location>
        <begin position="286"/>
        <end position="299"/>
    </location>
</feature>
<keyword evidence="3" id="KW-1185">Reference proteome</keyword>
<dbReference type="GeneID" id="89978517"/>
<comment type="caution">
    <text evidence="2">The sequence shown here is derived from an EMBL/GenBank/DDBJ whole genome shotgun (WGS) entry which is preliminary data.</text>
</comment>
<feature type="compositionally biased region" description="Low complexity" evidence="1">
    <location>
        <begin position="202"/>
        <end position="213"/>
    </location>
</feature>
<feature type="region of interest" description="Disordered" evidence="1">
    <location>
        <begin position="471"/>
        <end position="500"/>
    </location>
</feature>
<dbReference type="EMBL" id="JAVRRD010000042">
    <property type="protein sequence ID" value="KAK5044821.1"/>
    <property type="molecule type" value="Genomic_DNA"/>
</dbReference>
<feature type="compositionally biased region" description="Basic and acidic residues" evidence="1">
    <location>
        <begin position="345"/>
        <end position="362"/>
    </location>
</feature>
<feature type="region of interest" description="Disordered" evidence="1">
    <location>
        <begin position="84"/>
        <end position="153"/>
    </location>
</feature>